<dbReference type="InterPro" id="IPR029526">
    <property type="entry name" value="PGBD"/>
</dbReference>
<dbReference type="PANTHER" id="PTHR46599">
    <property type="entry name" value="PIGGYBAC TRANSPOSABLE ELEMENT-DERIVED PROTEIN 4"/>
    <property type="match status" value="1"/>
</dbReference>
<gene>
    <name evidence="3" type="primary">LOC111087142</name>
</gene>
<evidence type="ECO:0000313" key="3">
    <source>
        <dbReference type="RefSeq" id="XP_022248458.1"/>
    </source>
</evidence>
<organism evidence="2 3">
    <name type="scientific">Limulus polyphemus</name>
    <name type="common">Atlantic horseshoe crab</name>
    <dbReference type="NCBI Taxonomy" id="6850"/>
    <lineage>
        <taxon>Eukaryota</taxon>
        <taxon>Metazoa</taxon>
        <taxon>Ecdysozoa</taxon>
        <taxon>Arthropoda</taxon>
        <taxon>Chelicerata</taxon>
        <taxon>Merostomata</taxon>
        <taxon>Xiphosura</taxon>
        <taxon>Limulidae</taxon>
        <taxon>Limulus</taxon>
    </lineage>
</organism>
<accession>A0ABM1SXV2</accession>
<dbReference type="RefSeq" id="XP_022248458.1">
    <property type="nucleotide sequence ID" value="XM_022392750.1"/>
</dbReference>
<keyword evidence="2" id="KW-1185">Reference proteome</keyword>
<dbReference type="GeneID" id="111087142"/>
<dbReference type="Proteomes" id="UP000694941">
    <property type="component" value="Unplaced"/>
</dbReference>
<reference evidence="3" key="1">
    <citation type="submission" date="2025-08" db="UniProtKB">
        <authorList>
            <consortium name="RefSeq"/>
        </authorList>
    </citation>
    <scope>IDENTIFICATION</scope>
    <source>
        <tissue evidence="3">Muscle</tissue>
    </source>
</reference>
<evidence type="ECO:0000313" key="2">
    <source>
        <dbReference type="Proteomes" id="UP000694941"/>
    </source>
</evidence>
<proteinExistence type="predicted"/>
<name>A0ABM1SXV2_LIMPO</name>
<sequence>MLKRTRVRDIDGVEMEAFLGIVLLAGNYHRNKIILDDLWNTDGMGADVFRATMSLHCFRFLLVCIRYDDKATRSEHKLVDKLAPFKDLFVDNCVKNYSPSEFVNIIEFRGKCTFRQYIPNKPTKYGIKIQAMTHTKTFYVCKMEVYTCRQPDGPFKVDNSHLPLVLRLISDISGSDRNVTFDNWYTSYRLIHKLIAVGTLRKNKKEIPGAFLQVKDLPPHDSMFGFEENVILVSYIPSNQKGKKKCYSLQ</sequence>
<feature type="domain" description="PiggyBac transposable element-derived protein" evidence="1">
    <location>
        <begin position="9"/>
        <end position="238"/>
    </location>
</feature>
<evidence type="ECO:0000259" key="1">
    <source>
        <dbReference type="Pfam" id="PF13843"/>
    </source>
</evidence>
<dbReference type="PANTHER" id="PTHR46599:SF3">
    <property type="entry name" value="PIGGYBAC TRANSPOSABLE ELEMENT-DERIVED PROTEIN 4"/>
    <property type="match status" value="1"/>
</dbReference>
<protein>
    <submittedName>
        <fullName evidence="3">Uncharacterized protein LOC111087142</fullName>
    </submittedName>
</protein>
<dbReference type="Pfam" id="PF13843">
    <property type="entry name" value="DDE_Tnp_1_7"/>
    <property type="match status" value="1"/>
</dbReference>